<accession>A0A495X691</accession>
<organism evidence="1 2">
    <name type="scientific">Saccharothrix variisporea</name>
    <dbReference type="NCBI Taxonomy" id="543527"/>
    <lineage>
        <taxon>Bacteria</taxon>
        <taxon>Bacillati</taxon>
        <taxon>Actinomycetota</taxon>
        <taxon>Actinomycetes</taxon>
        <taxon>Pseudonocardiales</taxon>
        <taxon>Pseudonocardiaceae</taxon>
        <taxon>Saccharothrix</taxon>
    </lineage>
</organism>
<gene>
    <name evidence="1" type="ORF">DFJ66_2638</name>
</gene>
<dbReference type="AlphaFoldDB" id="A0A495X691"/>
<dbReference type="InterPro" id="IPR027417">
    <property type="entry name" value="P-loop_NTPase"/>
</dbReference>
<dbReference type="OrthoDB" id="9804380at2"/>
<dbReference type="RefSeq" id="WP_121221153.1">
    <property type="nucleotide sequence ID" value="NZ_JBIUBA010000002.1"/>
</dbReference>
<keyword evidence="2" id="KW-1185">Reference proteome</keyword>
<name>A0A495X691_9PSEU</name>
<dbReference type="SUPFAM" id="SSF52540">
    <property type="entry name" value="P-loop containing nucleoside triphosphate hydrolases"/>
    <property type="match status" value="1"/>
</dbReference>
<reference evidence="1 2" key="1">
    <citation type="submission" date="2018-10" db="EMBL/GenBank/DDBJ databases">
        <title>Sequencing the genomes of 1000 actinobacteria strains.</title>
        <authorList>
            <person name="Klenk H.-P."/>
        </authorList>
    </citation>
    <scope>NUCLEOTIDE SEQUENCE [LARGE SCALE GENOMIC DNA]</scope>
    <source>
        <strain evidence="1 2">DSM 43911</strain>
    </source>
</reference>
<evidence type="ECO:0008006" key="3">
    <source>
        <dbReference type="Google" id="ProtNLM"/>
    </source>
</evidence>
<dbReference type="Proteomes" id="UP000272729">
    <property type="component" value="Unassembled WGS sequence"/>
</dbReference>
<dbReference type="EMBL" id="RBXR01000001">
    <property type="protein sequence ID" value="RKT69417.1"/>
    <property type="molecule type" value="Genomic_DNA"/>
</dbReference>
<evidence type="ECO:0000313" key="1">
    <source>
        <dbReference type="EMBL" id="RKT69417.1"/>
    </source>
</evidence>
<protein>
    <recommendedName>
        <fullName evidence="3">AAA domain-containing protein</fullName>
    </recommendedName>
</protein>
<sequence>MTTDQAWVLPDRVPRPWLGPHGRRAGRLAHRMRLPAHIESTAQLRGLYPWLAGVGLPPIGTYIGQERFSGSPFCFDPWRLYTAGLLHDAGIFIAGVIGSGKSALAKTLCTRGVAFGRRFAVPGDIRGEWTPVAHALGGRVLTLGPGMTHRLNALALPPKPEHLTETQWWPIVRSHWEELLAALVRTLLPNQRALTMDERTALETALTAATGWHDVDGDLTRLRPIHLGLLVDQLLDPTPTMAQHHHLDLDTLRHRTHEIGLALRALTRGSLAGLLDDPRPDNQLDWRDTATVVDISRVTTNDTAVALVMATTQAVIELAFAHQPGHRYTVYDEAWRLNRYPALMARTNAGQKVSRATGNATLLLCHRITDLLGGTPETQYYGRALLADCGTRILYRQRTDQLALTATELQLDDNQATLLPLLEQGTALWKVNDQPYLVDHIVLRDGHEWPLIDTDHTMRDTTRTPS</sequence>
<evidence type="ECO:0000313" key="2">
    <source>
        <dbReference type="Proteomes" id="UP000272729"/>
    </source>
</evidence>
<comment type="caution">
    <text evidence="1">The sequence shown here is derived from an EMBL/GenBank/DDBJ whole genome shotgun (WGS) entry which is preliminary data.</text>
</comment>
<dbReference type="Gene3D" id="3.40.50.300">
    <property type="entry name" value="P-loop containing nucleotide triphosphate hydrolases"/>
    <property type="match status" value="2"/>
</dbReference>
<proteinExistence type="predicted"/>